<dbReference type="OrthoDB" id="199771at2759"/>
<dbReference type="GeneID" id="9590909"/>
<gene>
    <name evidence="4" type="ORF">SCHCODRAFT_111888</name>
</gene>
<dbReference type="STRING" id="578458.D8QDE8"/>
<dbReference type="AlphaFoldDB" id="D8QDE8"/>
<evidence type="ECO:0000256" key="1">
    <source>
        <dbReference type="ARBA" id="ARBA00022490"/>
    </source>
</evidence>
<evidence type="ECO:0000259" key="3">
    <source>
        <dbReference type="PROSITE" id="PS50296"/>
    </source>
</evidence>
<dbReference type="eggNOG" id="KOG2522">
    <property type="taxonomic scope" value="Eukaryota"/>
</dbReference>
<dbReference type="RefSeq" id="XP_003028568.1">
    <property type="nucleotide sequence ID" value="XM_003028522.1"/>
</dbReference>
<dbReference type="InterPro" id="IPR039757">
    <property type="entry name" value="EIF2D"/>
</dbReference>
<dbReference type="GO" id="GO:0001731">
    <property type="term" value="P:formation of translation preinitiation complex"/>
    <property type="evidence" value="ECO:0007669"/>
    <property type="project" value="InterPro"/>
</dbReference>
<keyword evidence="5" id="KW-1185">Reference proteome</keyword>
<dbReference type="OMA" id="LCIIDDH"/>
<dbReference type="Pfam" id="PF17832">
    <property type="entry name" value="Pre-PUA"/>
    <property type="match status" value="1"/>
</dbReference>
<name>D8QDE8_SCHCM</name>
<dbReference type="PANTHER" id="PTHR12217">
    <property type="entry name" value="EUKARYOTIC TRANSLATION INITIATION FACTOR 2D"/>
    <property type="match status" value="1"/>
</dbReference>
<feature type="non-terminal residue" evidence="4">
    <location>
        <position position="601"/>
    </location>
</feature>
<dbReference type="PANTHER" id="PTHR12217:SF4">
    <property type="entry name" value="EUKARYOTIC TRANSLATION INITIATION FACTOR 2D"/>
    <property type="match status" value="1"/>
</dbReference>
<feature type="region of interest" description="Disordered" evidence="2">
    <location>
        <begin position="191"/>
        <end position="238"/>
    </location>
</feature>
<evidence type="ECO:0000313" key="4">
    <source>
        <dbReference type="EMBL" id="EFI93665.1"/>
    </source>
</evidence>
<dbReference type="GO" id="GO:0003743">
    <property type="term" value="F:translation initiation factor activity"/>
    <property type="evidence" value="ECO:0007669"/>
    <property type="project" value="InterPro"/>
</dbReference>
<proteinExistence type="predicted"/>
<feature type="domain" description="SUI1" evidence="3">
    <location>
        <begin position="507"/>
        <end position="561"/>
    </location>
</feature>
<dbReference type="CDD" id="cd11610">
    <property type="entry name" value="eIF2D_N"/>
    <property type="match status" value="1"/>
</dbReference>
<dbReference type="HOGENOM" id="CLU_012487_1_1_1"/>
<dbReference type="InterPro" id="IPR048247">
    <property type="entry name" value="eIF2D_N"/>
</dbReference>
<dbReference type="InterPro" id="IPR001950">
    <property type="entry name" value="SUI1"/>
</dbReference>
<sequence length="601" mass="65773">MMFRKPLTLKASSAVRNSDKRKLRQRIASTFACSTEDVDLLVPDNIQSTNFRSHNNAPGVLYLDADGTPLWYSLGKSDELIPTVYTLWKRPNLLPFVSTLHRAMMTVIEGDSVLKRISLREHAPGLQKDQLVALRESTIGSSAPPPSPYAIGRVLQSLDGPAAASQKKDTIAILHTWKDCLWEMGPKTALPEGVSVGSTEGQVGTDGAAEASTTLPPVPSDQPEGEGLSALVTGDDPDQPAYTPSEVSQLLHLSLLQSLATLPPSKFPLPAGEFYSNHVQPSRPAFPESVLSPSTDTYADSAALRKQITLKNSMHKSLAEFLATAAKTGLLTLRKQGPKQKSDLTVMSVNANHPDVGNHDRFLTVREYEASRAAEKDEENVIVRFTEVWMPHHHTVSLFEEWGLSEDEKYSYTALEGILNKWLGAHPDAVASSGASPIDLTHPSLAPLVAAISRQNTAPIPQSASMQDVLRLLVQQMEPWYEIRPRNGDCVLQPKHALTPIKVVQLRKPRMKITTITGLESYRTVVNPEELANVLRKVCASSAFVSPPSGPKKPLEVIVRGALQAPSIDLYLVKVGFPRELIRVEGLTKAQKREAHKKGQK</sequence>
<protein>
    <recommendedName>
        <fullName evidence="3">SUI1 domain-containing protein</fullName>
    </recommendedName>
</protein>
<dbReference type="Proteomes" id="UP000007431">
    <property type="component" value="Unassembled WGS sequence"/>
</dbReference>
<dbReference type="KEGG" id="scm:SCHCO_02637577"/>
<dbReference type="InterPro" id="IPR057429">
    <property type="entry name" value="WH_eIF2D"/>
</dbReference>
<dbReference type="Pfam" id="PF25304">
    <property type="entry name" value="WHD_eIF2D"/>
    <property type="match status" value="1"/>
</dbReference>
<dbReference type="InterPro" id="IPR036877">
    <property type="entry name" value="SUI1_dom_sf"/>
</dbReference>
<dbReference type="Gene3D" id="3.10.400.20">
    <property type="match status" value="1"/>
</dbReference>
<keyword evidence="1" id="KW-0963">Cytoplasm</keyword>
<evidence type="ECO:0000313" key="5">
    <source>
        <dbReference type="Proteomes" id="UP000007431"/>
    </source>
</evidence>
<dbReference type="CDD" id="cd11608">
    <property type="entry name" value="eIF2D_C"/>
    <property type="match status" value="1"/>
</dbReference>
<organism evidence="5">
    <name type="scientific">Schizophyllum commune (strain H4-8 / FGSC 9210)</name>
    <name type="common">Split gill fungus</name>
    <dbReference type="NCBI Taxonomy" id="578458"/>
    <lineage>
        <taxon>Eukaryota</taxon>
        <taxon>Fungi</taxon>
        <taxon>Dikarya</taxon>
        <taxon>Basidiomycota</taxon>
        <taxon>Agaricomycotina</taxon>
        <taxon>Agaricomycetes</taxon>
        <taxon>Agaricomycetidae</taxon>
        <taxon>Agaricales</taxon>
        <taxon>Schizophyllaceae</taxon>
        <taxon>Schizophyllum</taxon>
    </lineage>
</organism>
<accession>D8QDE8</accession>
<dbReference type="InterPro" id="IPR039759">
    <property type="entry name" value="eIF2D_SUI1"/>
</dbReference>
<dbReference type="InParanoid" id="D8QDE8"/>
<dbReference type="InterPro" id="IPR041366">
    <property type="entry name" value="Pre-PUA"/>
</dbReference>
<dbReference type="SUPFAM" id="SSF55159">
    <property type="entry name" value="eIF1-like"/>
    <property type="match status" value="1"/>
</dbReference>
<dbReference type="VEuPathDB" id="FungiDB:SCHCODRAFT_02637577"/>
<evidence type="ECO:0000256" key="2">
    <source>
        <dbReference type="SAM" id="MobiDB-lite"/>
    </source>
</evidence>
<dbReference type="EMBL" id="GL377310">
    <property type="protein sequence ID" value="EFI93665.1"/>
    <property type="molecule type" value="Genomic_DNA"/>
</dbReference>
<dbReference type="PROSITE" id="PS50296">
    <property type="entry name" value="SUI1"/>
    <property type="match status" value="1"/>
</dbReference>
<reference evidence="4 5" key="1">
    <citation type="journal article" date="2010" name="Nat. Biotechnol.">
        <title>Genome sequence of the model mushroom Schizophyllum commune.</title>
        <authorList>
            <person name="Ohm R.A."/>
            <person name="de Jong J.F."/>
            <person name="Lugones L.G."/>
            <person name="Aerts A."/>
            <person name="Kothe E."/>
            <person name="Stajich J.E."/>
            <person name="de Vries R.P."/>
            <person name="Record E."/>
            <person name="Levasseur A."/>
            <person name="Baker S.E."/>
            <person name="Bartholomew K.A."/>
            <person name="Coutinho P.M."/>
            <person name="Erdmann S."/>
            <person name="Fowler T.J."/>
            <person name="Gathman A.C."/>
            <person name="Lombard V."/>
            <person name="Henrissat B."/>
            <person name="Knabe N."/>
            <person name="Kuees U."/>
            <person name="Lilly W.W."/>
            <person name="Lindquist E."/>
            <person name="Lucas S."/>
            <person name="Magnuson J.K."/>
            <person name="Piumi F."/>
            <person name="Raudaskoski M."/>
            <person name="Salamov A."/>
            <person name="Schmutz J."/>
            <person name="Schwarze F.W.M.R."/>
            <person name="vanKuyk P.A."/>
            <person name="Horton J.S."/>
            <person name="Grigoriev I.V."/>
            <person name="Woesten H.A.B."/>
        </authorList>
    </citation>
    <scope>NUCLEOTIDE SEQUENCE [LARGE SCALE GENOMIC DNA]</scope>
    <source>
        <strain evidence="5">H4-8 / FGSC 9210</strain>
    </source>
</reference>